<accession>A0ACB8QSK8</accession>
<proteinExistence type="predicted"/>
<name>A0ACB8QSK8_9AGAM</name>
<keyword evidence="2" id="KW-1185">Reference proteome</keyword>
<evidence type="ECO:0000313" key="1">
    <source>
        <dbReference type="EMBL" id="KAI0034819.1"/>
    </source>
</evidence>
<reference evidence="1" key="2">
    <citation type="journal article" date="2022" name="New Phytol.">
        <title>Evolutionary transition to the ectomycorrhizal habit in the genomes of a hyperdiverse lineage of mushroom-forming fungi.</title>
        <authorList>
            <person name="Looney B."/>
            <person name="Miyauchi S."/>
            <person name="Morin E."/>
            <person name="Drula E."/>
            <person name="Courty P.E."/>
            <person name="Kohler A."/>
            <person name="Kuo A."/>
            <person name="LaButti K."/>
            <person name="Pangilinan J."/>
            <person name="Lipzen A."/>
            <person name="Riley R."/>
            <person name="Andreopoulos W."/>
            <person name="He G."/>
            <person name="Johnson J."/>
            <person name="Nolan M."/>
            <person name="Tritt A."/>
            <person name="Barry K.W."/>
            <person name="Grigoriev I.V."/>
            <person name="Nagy L.G."/>
            <person name="Hibbett D."/>
            <person name="Henrissat B."/>
            <person name="Matheny P.B."/>
            <person name="Labbe J."/>
            <person name="Martin F.M."/>
        </authorList>
    </citation>
    <scope>NUCLEOTIDE SEQUENCE</scope>
    <source>
        <strain evidence="1">EC-137</strain>
    </source>
</reference>
<comment type="caution">
    <text evidence="1">The sequence shown here is derived from an EMBL/GenBank/DDBJ whole genome shotgun (WGS) entry which is preliminary data.</text>
</comment>
<evidence type="ECO:0000313" key="2">
    <source>
        <dbReference type="Proteomes" id="UP000814128"/>
    </source>
</evidence>
<sequence>MSDSDAGTLSDESSTSISAVHKSAYACTECIIMTRRQFMQRLNRLYEYADAHFTEESPQYAPTNFLFSGLCNTFSINHAALCMFPQASFRLHSKNSETRDLKRIPDFAAILTHGRGNSAQDKVKFLVEDKIRDIPSAKLRLEEKSASEFVNRASLKRHVKQMTMQALCVLSYFPACDHFFVYLIQGSRFSLLCFRRPPDWKDIFYEAYTGATKALEDAEVRQNKKRKLGEDFAVPSVHVRDGTAVSFPSIIKPDPIFCHRPIRNVNLTGFSEEWLYSVALISDKNFLGKDIKVQPSFFTPHPVDLSMCSRGRNLRLLKAVIRELQDESMFDVQELFEFLDTSHPKPPSPSTDNDPKDPNYVYTGRKLGLKALGLAKQTRAASRPASQATSPLASPQASPVALPAISPAPSRSPSRPISRASYSSGFPPLSSSPTSDFDFSEGDGSGGYRETQDRHSAGRRYQYSTDRHVQPSAHEHDRSYKEPHDIGAGPVHRDFDQLEGSEWDEGSDEEIEEEGGEEKDDEDGDDEDRDDEDGDDEDRDDEDGDDEDGDDEDGDDEDGDDEDGDDEDGDDEDGDDEDGDDEDGDDEDGDDDSEDGDVDDFFYLRPRHG</sequence>
<gene>
    <name evidence="1" type="ORF">K488DRAFT_68883</name>
</gene>
<protein>
    <submittedName>
        <fullName evidence="1">Uncharacterized protein</fullName>
    </submittedName>
</protein>
<reference evidence="1" key="1">
    <citation type="submission" date="2021-02" db="EMBL/GenBank/DDBJ databases">
        <authorList>
            <consortium name="DOE Joint Genome Institute"/>
            <person name="Ahrendt S."/>
            <person name="Looney B.P."/>
            <person name="Miyauchi S."/>
            <person name="Morin E."/>
            <person name="Drula E."/>
            <person name="Courty P.E."/>
            <person name="Chicoki N."/>
            <person name="Fauchery L."/>
            <person name="Kohler A."/>
            <person name="Kuo A."/>
            <person name="Labutti K."/>
            <person name="Pangilinan J."/>
            <person name="Lipzen A."/>
            <person name="Riley R."/>
            <person name="Andreopoulos W."/>
            <person name="He G."/>
            <person name="Johnson J."/>
            <person name="Barry K.W."/>
            <person name="Grigoriev I.V."/>
            <person name="Nagy L."/>
            <person name="Hibbett D."/>
            <person name="Henrissat B."/>
            <person name="Matheny P.B."/>
            <person name="Labbe J."/>
            <person name="Martin F."/>
        </authorList>
    </citation>
    <scope>NUCLEOTIDE SEQUENCE</scope>
    <source>
        <strain evidence="1">EC-137</strain>
    </source>
</reference>
<dbReference type="Proteomes" id="UP000814128">
    <property type="component" value="Unassembled WGS sequence"/>
</dbReference>
<dbReference type="EMBL" id="MU273494">
    <property type="protein sequence ID" value="KAI0034819.1"/>
    <property type="molecule type" value="Genomic_DNA"/>
</dbReference>
<organism evidence="1 2">
    <name type="scientific">Vararia minispora EC-137</name>
    <dbReference type="NCBI Taxonomy" id="1314806"/>
    <lineage>
        <taxon>Eukaryota</taxon>
        <taxon>Fungi</taxon>
        <taxon>Dikarya</taxon>
        <taxon>Basidiomycota</taxon>
        <taxon>Agaricomycotina</taxon>
        <taxon>Agaricomycetes</taxon>
        <taxon>Russulales</taxon>
        <taxon>Lachnocladiaceae</taxon>
        <taxon>Vararia</taxon>
    </lineage>
</organism>